<keyword evidence="2" id="KW-1185">Reference proteome</keyword>
<sequence length="78" mass="9025">MFEAASKIKFGLDSPFGTSELREYDLYDLVDKQKRVKIDSFEALLDYQLCFTKVVTCLQVTNQLSSIEKDNLYLEGFD</sequence>
<dbReference type="EMBL" id="KN834259">
    <property type="protein sequence ID" value="KIK11272.1"/>
    <property type="molecule type" value="Genomic_DNA"/>
</dbReference>
<reference evidence="2" key="2">
    <citation type="submission" date="2015-01" db="EMBL/GenBank/DDBJ databases">
        <title>Evolutionary Origins and Diversification of the Mycorrhizal Mutualists.</title>
        <authorList>
            <consortium name="DOE Joint Genome Institute"/>
            <consortium name="Mycorrhizal Genomics Consortium"/>
            <person name="Kohler A."/>
            <person name="Kuo A."/>
            <person name="Nagy L.G."/>
            <person name="Floudas D."/>
            <person name="Copeland A."/>
            <person name="Barry K.W."/>
            <person name="Cichocki N."/>
            <person name="Veneault-Fourrey C."/>
            <person name="LaButti K."/>
            <person name="Lindquist E.A."/>
            <person name="Lipzen A."/>
            <person name="Lundell T."/>
            <person name="Morin E."/>
            <person name="Murat C."/>
            <person name="Riley R."/>
            <person name="Ohm R."/>
            <person name="Sun H."/>
            <person name="Tunlid A."/>
            <person name="Henrissat B."/>
            <person name="Grigoriev I.V."/>
            <person name="Hibbett D.S."/>
            <person name="Martin F."/>
        </authorList>
    </citation>
    <scope>NUCLEOTIDE SEQUENCE [LARGE SCALE GENOMIC DNA]</scope>
    <source>
        <strain evidence="2">441</strain>
    </source>
</reference>
<dbReference type="HOGENOM" id="CLU_2622952_0_0_1"/>
<dbReference type="Proteomes" id="UP000054018">
    <property type="component" value="Unassembled WGS sequence"/>
</dbReference>
<dbReference type="AlphaFoldDB" id="A0A0C9YLU3"/>
<organism evidence="1 2">
    <name type="scientific">Pisolithus microcarpus 441</name>
    <dbReference type="NCBI Taxonomy" id="765257"/>
    <lineage>
        <taxon>Eukaryota</taxon>
        <taxon>Fungi</taxon>
        <taxon>Dikarya</taxon>
        <taxon>Basidiomycota</taxon>
        <taxon>Agaricomycotina</taxon>
        <taxon>Agaricomycetes</taxon>
        <taxon>Agaricomycetidae</taxon>
        <taxon>Boletales</taxon>
        <taxon>Sclerodermatineae</taxon>
        <taxon>Pisolithaceae</taxon>
        <taxon>Pisolithus</taxon>
    </lineage>
</organism>
<gene>
    <name evidence="1" type="ORF">PISMIDRAFT_19667</name>
</gene>
<evidence type="ECO:0000313" key="1">
    <source>
        <dbReference type="EMBL" id="KIK11272.1"/>
    </source>
</evidence>
<evidence type="ECO:0000313" key="2">
    <source>
        <dbReference type="Proteomes" id="UP000054018"/>
    </source>
</evidence>
<accession>A0A0C9YLU3</accession>
<proteinExistence type="predicted"/>
<protein>
    <submittedName>
        <fullName evidence="1">Uncharacterized protein</fullName>
    </submittedName>
</protein>
<name>A0A0C9YLU3_9AGAM</name>
<reference evidence="1 2" key="1">
    <citation type="submission" date="2014-04" db="EMBL/GenBank/DDBJ databases">
        <authorList>
            <consortium name="DOE Joint Genome Institute"/>
            <person name="Kuo A."/>
            <person name="Kohler A."/>
            <person name="Costa M.D."/>
            <person name="Nagy L.G."/>
            <person name="Floudas D."/>
            <person name="Copeland A."/>
            <person name="Barry K.W."/>
            <person name="Cichocki N."/>
            <person name="Veneault-Fourrey C."/>
            <person name="LaButti K."/>
            <person name="Lindquist E.A."/>
            <person name="Lipzen A."/>
            <person name="Lundell T."/>
            <person name="Morin E."/>
            <person name="Murat C."/>
            <person name="Sun H."/>
            <person name="Tunlid A."/>
            <person name="Henrissat B."/>
            <person name="Grigoriev I.V."/>
            <person name="Hibbett D.S."/>
            <person name="Martin F."/>
            <person name="Nordberg H.P."/>
            <person name="Cantor M.N."/>
            <person name="Hua S.X."/>
        </authorList>
    </citation>
    <scope>NUCLEOTIDE SEQUENCE [LARGE SCALE GENOMIC DNA]</scope>
    <source>
        <strain evidence="1 2">441</strain>
    </source>
</reference>
<dbReference type="OrthoDB" id="10416171at2759"/>